<sequence>MSYAPKRSSIVSSSSVAPKVNARRLSSITLSLGPTTSSNGSVPTGTNGRPSFQPSHVLAGTGALPSIHTAALKSNSLKAGPFPSHQHRTRSLQARLARAFPNLFHNLSSSMPRRRRRISTAFLIVCAGGVLLLICTALLSPRSWSVSISRPNIDPRSIASSAPQALRRLSGRSGSNNKNGPESNLPKATGITVFQLSTKKDPSQTTTTTVYKNRDGTDMDAKTAFLKARDFGAKQCQQAFAPFQKSASRSAASSILQQERDRLQRETWPTIALRDRWDLALSWKRNLKRILPNWKEFSPGWVGQGVVLTAFRDGEGRRTIDNILVQIKLIRSLSSMPIEVWFEQSEDQDGLTGELEELLASWGAVTRFLDQERSMVPDAPIDEDTPAPEISLESPIHPSEIEYFRERSKDLAQRQKALTIAALINSGFEDIVYFSPSTLPMQSPRLILQQPEYTQTGALFWQHPTLTPAHDSPMWAIIQQDCIPTTFEQSWSAFALRHKDAWKSLFLAWHWLTGSRFETYDQILGRDGNDMMRLAYIAVGRPYAMVDRFPQAGLLDMSASKGEGIGCSVGAASVYAAPNTNALIDPVAFRRNQQSQHRLFQKKQRKSSDEGEFFIENQDVMMINLSPESSLVRSGSIGRELHSAIDQALSPRKDASRMLLTDSYLGGSDGRICLRVTRKLRGYY</sequence>
<keyword evidence="5" id="KW-0735">Signal-anchor</keyword>
<comment type="similarity">
    <text evidence="2">Belongs to the MNN1/MNT family.</text>
</comment>
<keyword evidence="6 10" id="KW-1133">Transmembrane helix</keyword>
<dbReference type="OrthoDB" id="430354at2759"/>
<proteinExistence type="inferred from homology"/>
<feature type="transmembrane region" description="Helical" evidence="10">
    <location>
        <begin position="118"/>
        <end position="139"/>
    </location>
</feature>
<accession>A0A9P6FZU5</accession>
<comment type="caution">
    <text evidence="11">The sequence shown here is derived from an EMBL/GenBank/DDBJ whole genome shotgun (WGS) entry which is preliminary data.</text>
</comment>
<name>A0A9P6FZU5_9FUNG</name>
<evidence type="ECO:0000256" key="3">
    <source>
        <dbReference type="ARBA" id="ARBA00022679"/>
    </source>
</evidence>
<keyword evidence="8 10" id="KW-0472">Membrane</keyword>
<evidence type="ECO:0000256" key="6">
    <source>
        <dbReference type="ARBA" id="ARBA00022989"/>
    </source>
</evidence>
<dbReference type="PANTHER" id="PTHR31646">
    <property type="entry name" value="ALPHA-1,2-MANNOSYLTRANSFERASE MNN2"/>
    <property type="match status" value="1"/>
</dbReference>
<dbReference type="GO" id="GO:0046354">
    <property type="term" value="P:mannan biosynthetic process"/>
    <property type="evidence" value="ECO:0007669"/>
    <property type="project" value="TreeGrafter"/>
</dbReference>
<evidence type="ECO:0000256" key="7">
    <source>
        <dbReference type="ARBA" id="ARBA00023034"/>
    </source>
</evidence>
<dbReference type="Pfam" id="PF11051">
    <property type="entry name" value="Mannosyl_trans3"/>
    <property type="match status" value="1"/>
</dbReference>
<keyword evidence="12" id="KW-1185">Reference proteome</keyword>
<dbReference type="AlphaFoldDB" id="A0A9P6FZU5"/>
<dbReference type="GO" id="GO:0000139">
    <property type="term" value="C:Golgi membrane"/>
    <property type="evidence" value="ECO:0007669"/>
    <property type="project" value="UniProtKB-SubCell"/>
</dbReference>
<evidence type="ECO:0000256" key="10">
    <source>
        <dbReference type="SAM" id="Phobius"/>
    </source>
</evidence>
<dbReference type="InterPro" id="IPR022751">
    <property type="entry name" value="Alpha_mannosyltransferase"/>
</dbReference>
<organism evidence="11 12">
    <name type="scientific">Lunasporangiospora selenospora</name>
    <dbReference type="NCBI Taxonomy" id="979761"/>
    <lineage>
        <taxon>Eukaryota</taxon>
        <taxon>Fungi</taxon>
        <taxon>Fungi incertae sedis</taxon>
        <taxon>Mucoromycota</taxon>
        <taxon>Mortierellomycotina</taxon>
        <taxon>Mortierellomycetes</taxon>
        <taxon>Mortierellales</taxon>
        <taxon>Mortierellaceae</taxon>
        <taxon>Lunasporangiospora</taxon>
    </lineage>
</organism>
<dbReference type="Proteomes" id="UP000780801">
    <property type="component" value="Unassembled WGS sequence"/>
</dbReference>
<feature type="region of interest" description="Disordered" evidence="9">
    <location>
        <begin position="168"/>
        <end position="189"/>
    </location>
</feature>
<evidence type="ECO:0000256" key="4">
    <source>
        <dbReference type="ARBA" id="ARBA00022692"/>
    </source>
</evidence>
<evidence type="ECO:0000313" key="12">
    <source>
        <dbReference type="Proteomes" id="UP000780801"/>
    </source>
</evidence>
<feature type="region of interest" description="Disordered" evidence="9">
    <location>
        <begin position="30"/>
        <end position="53"/>
    </location>
</feature>
<evidence type="ECO:0000256" key="2">
    <source>
        <dbReference type="ARBA" id="ARBA00009105"/>
    </source>
</evidence>
<evidence type="ECO:0000256" key="9">
    <source>
        <dbReference type="SAM" id="MobiDB-lite"/>
    </source>
</evidence>
<gene>
    <name evidence="11" type="ORF">BGW38_007140</name>
</gene>
<keyword evidence="7" id="KW-0333">Golgi apparatus</keyword>
<dbReference type="PANTHER" id="PTHR31646:SF1">
    <property type="entry name" value="ALPHA-1,2-MANNOSYLTRANSFERASE MNN2"/>
    <property type="match status" value="1"/>
</dbReference>
<keyword evidence="4 10" id="KW-0812">Transmembrane</keyword>
<dbReference type="EMBL" id="JAABOA010000466">
    <property type="protein sequence ID" value="KAF9584236.1"/>
    <property type="molecule type" value="Genomic_DNA"/>
</dbReference>
<evidence type="ECO:0000256" key="8">
    <source>
        <dbReference type="ARBA" id="ARBA00023136"/>
    </source>
</evidence>
<reference evidence="11" key="1">
    <citation type="journal article" date="2020" name="Fungal Divers.">
        <title>Resolving the Mortierellaceae phylogeny through synthesis of multi-gene phylogenetics and phylogenomics.</title>
        <authorList>
            <person name="Vandepol N."/>
            <person name="Liber J."/>
            <person name="Desiro A."/>
            <person name="Na H."/>
            <person name="Kennedy M."/>
            <person name="Barry K."/>
            <person name="Grigoriev I.V."/>
            <person name="Miller A.N."/>
            <person name="O'Donnell K."/>
            <person name="Stajich J.E."/>
            <person name="Bonito G."/>
        </authorList>
    </citation>
    <scope>NUCLEOTIDE SEQUENCE</scope>
    <source>
        <strain evidence="11">KOD1015</strain>
    </source>
</reference>
<comment type="subcellular location">
    <subcellularLocation>
        <location evidence="1">Golgi apparatus membrane</location>
        <topology evidence="1">Single-pass type II membrane protein</topology>
    </subcellularLocation>
</comment>
<evidence type="ECO:0000256" key="5">
    <source>
        <dbReference type="ARBA" id="ARBA00022968"/>
    </source>
</evidence>
<evidence type="ECO:0000313" key="11">
    <source>
        <dbReference type="EMBL" id="KAF9584236.1"/>
    </source>
</evidence>
<keyword evidence="3" id="KW-0808">Transferase</keyword>
<dbReference type="GO" id="GO:0000026">
    <property type="term" value="F:alpha-1,2-mannosyltransferase activity"/>
    <property type="evidence" value="ECO:0007669"/>
    <property type="project" value="TreeGrafter"/>
</dbReference>
<evidence type="ECO:0000256" key="1">
    <source>
        <dbReference type="ARBA" id="ARBA00004323"/>
    </source>
</evidence>
<feature type="compositionally biased region" description="Polar residues" evidence="9">
    <location>
        <begin position="172"/>
        <end position="182"/>
    </location>
</feature>
<protein>
    <submittedName>
        <fullName evidence="11">Uncharacterized protein</fullName>
    </submittedName>
</protein>